<dbReference type="InterPro" id="IPR051822">
    <property type="entry name" value="Glycosyl_Hydrolase_84"/>
</dbReference>
<dbReference type="Gene3D" id="3.40.630.30">
    <property type="match status" value="1"/>
</dbReference>
<dbReference type="PANTHER" id="PTHR13170">
    <property type="entry name" value="O-GLCNACASE"/>
    <property type="match status" value="1"/>
</dbReference>
<dbReference type="GO" id="GO:0016746">
    <property type="term" value="F:acyltransferase activity"/>
    <property type="evidence" value="ECO:0007669"/>
    <property type="project" value="UniProtKB-KW"/>
</dbReference>
<evidence type="ECO:0000259" key="1">
    <source>
        <dbReference type="PROSITE" id="PS51186"/>
    </source>
</evidence>
<dbReference type="SUPFAM" id="SSF55729">
    <property type="entry name" value="Acyl-CoA N-acyltransferases (Nat)"/>
    <property type="match status" value="1"/>
</dbReference>
<sequence length="208" mass="22650">MTKLAVIRAARKSDTNAVNSICLRTGNAGKDATSLYQDPDLIGLIYAAPYLFGDDALCLVAEDEEGVLGYVAGATDSRSFEHHLEMNWWPELRKRYAEPQGDPAKWTPDDKRINFIHHPRPVPGDIVLAYPAHIHMNLLPQAQGRGIGSQLLASWVASATEKGVRAVHAGVSAANQAGLNFWTARGFDPVREDPHGGSLGTIWCGRIL</sequence>
<evidence type="ECO:0000313" key="2">
    <source>
        <dbReference type="EMBL" id="WFE88780.1"/>
    </source>
</evidence>
<keyword evidence="2" id="KW-0808">Transferase</keyword>
<dbReference type="Pfam" id="PF00583">
    <property type="entry name" value="Acetyltransf_1"/>
    <property type="match status" value="1"/>
</dbReference>
<evidence type="ECO:0000313" key="3">
    <source>
        <dbReference type="Proteomes" id="UP001209803"/>
    </source>
</evidence>
<keyword evidence="2" id="KW-0012">Acyltransferase</keyword>
<dbReference type="InterPro" id="IPR016181">
    <property type="entry name" value="Acyl_CoA_acyltransferase"/>
</dbReference>
<feature type="domain" description="N-acetyltransferase" evidence="1">
    <location>
        <begin position="5"/>
        <end position="208"/>
    </location>
</feature>
<dbReference type="InterPro" id="IPR000182">
    <property type="entry name" value="GNAT_dom"/>
</dbReference>
<dbReference type="EMBL" id="CP120863">
    <property type="protein sequence ID" value="WFE88780.1"/>
    <property type="molecule type" value="Genomic_DNA"/>
</dbReference>
<dbReference type="PANTHER" id="PTHR13170:SF16">
    <property type="entry name" value="PROTEIN O-GLCNACASE"/>
    <property type="match status" value="1"/>
</dbReference>
<dbReference type="EC" id="2.3.1.-" evidence="2"/>
<keyword evidence="3" id="KW-1185">Reference proteome</keyword>
<protein>
    <submittedName>
        <fullName evidence="2">GNAT family N-acetyltransferase</fullName>
        <ecNumber evidence="2">2.3.1.-</ecNumber>
    </submittedName>
</protein>
<dbReference type="CDD" id="cd04301">
    <property type="entry name" value="NAT_SF"/>
    <property type="match status" value="1"/>
</dbReference>
<dbReference type="PROSITE" id="PS51186">
    <property type="entry name" value="GNAT"/>
    <property type="match status" value="1"/>
</dbReference>
<gene>
    <name evidence="2" type="ORF">K1718_21860</name>
</gene>
<reference evidence="2 3" key="1">
    <citation type="submission" date="2023-03" db="EMBL/GenBank/DDBJ databases">
        <title>Roseibium porphyridii sp. nov. and Roseibium rhodosorbium sp. nov. isolated from marine algae, Porphyridium cruentum and Rhodosorus marinus, respectively.</title>
        <authorList>
            <person name="Lee M.W."/>
            <person name="Choi B.J."/>
            <person name="Lee J.K."/>
            <person name="Choi D.G."/>
            <person name="Baek J.H."/>
            <person name="Bayburt H."/>
            <person name="Kim J.M."/>
            <person name="Han D.M."/>
            <person name="Kim K.H."/>
            <person name="Jeon C.O."/>
        </authorList>
    </citation>
    <scope>NUCLEOTIDE SEQUENCE [LARGE SCALE GENOMIC DNA]</scope>
    <source>
        <strain evidence="2 3">KMA01</strain>
    </source>
</reference>
<proteinExistence type="predicted"/>
<organism evidence="2 3">
    <name type="scientific">Roseibium porphyridii</name>
    <dbReference type="NCBI Taxonomy" id="2866279"/>
    <lineage>
        <taxon>Bacteria</taxon>
        <taxon>Pseudomonadati</taxon>
        <taxon>Pseudomonadota</taxon>
        <taxon>Alphaproteobacteria</taxon>
        <taxon>Hyphomicrobiales</taxon>
        <taxon>Stappiaceae</taxon>
        <taxon>Roseibium</taxon>
    </lineage>
</organism>
<accession>A0ABY8F063</accession>
<name>A0ABY8F063_9HYPH</name>
<dbReference type="Proteomes" id="UP001209803">
    <property type="component" value="Chromosome"/>
</dbReference>